<keyword evidence="7" id="KW-0966">Cell projection</keyword>
<keyword evidence="4 13" id="KW-0175">Coiled coil</keyword>
<keyword evidence="5" id="KW-0969">Cilium</keyword>
<dbReference type="WBParaSite" id="TREG1_89990.1">
    <property type="protein sequence ID" value="TREG1_89990.1"/>
    <property type="gene ID" value="TREG1_89990"/>
</dbReference>
<feature type="coiled-coil region" evidence="13">
    <location>
        <begin position="261"/>
        <end position="313"/>
    </location>
</feature>
<evidence type="ECO:0000256" key="3">
    <source>
        <dbReference type="ARBA" id="ARBA00022846"/>
    </source>
</evidence>
<evidence type="ECO:0000256" key="11">
    <source>
        <dbReference type="ARBA" id="ARBA00041517"/>
    </source>
</evidence>
<evidence type="ECO:0000256" key="13">
    <source>
        <dbReference type="SAM" id="Coils"/>
    </source>
</evidence>
<keyword evidence="2" id="KW-0963">Cytoplasm</keyword>
<evidence type="ECO:0000256" key="2">
    <source>
        <dbReference type="ARBA" id="ARBA00022490"/>
    </source>
</evidence>
<comment type="function">
    <text evidence="12">Component of the nexin-dynein regulatory complex (N-DRC), a key regulator of ciliary/flagellar motility which maintains the alignment and integrity of the distal axoneme and regulates microtubule sliding in motile axonemes. Plays a critical role in the assembly of N-DRC and also stabilizes the assembly of multiple inner dynein arms and radial spokes. Coassembles with DRC1 to form a central scaffold needed for assembly of the N-DRC and its attachment to the outer doublet microtubules.</text>
</comment>
<evidence type="ECO:0000256" key="9">
    <source>
        <dbReference type="ARBA" id="ARBA00038424"/>
    </source>
</evidence>
<dbReference type="GO" id="GO:0005858">
    <property type="term" value="C:axonemal dynein complex"/>
    <property type="evidence" value="ECO:0007669"/>
    <property type="project" value="InterPro"/>
</dbReference>
<dbReference type="InterPro" id="IPR039750">
    <property type="entry name" value="DRC1/DRC2"/>
</dbReference>
<evidence type="ECO:0000259" key="14">
    <source>
        <dbReference type="Pfam" id="PF14772"/>
    </source>
</evidence>
<evidence type="ECO:0000256" key="4">
    <source>
        <dbReference type="ARBA" id="ARBA00023054"/>
    </source>
</evidence>
<sequence length="515" mass="60769">MPPKKKGKADKLSKMTDEERAIYLEQQKIAEEEAKAKKTALLTQYLQDKLDHEEKATKLNRAKLIHYWRTIMRETKSKELKRDTEILAQTFERIMDRKENIMKTLVSDLNEAEEQHLMALRSHLQNVDTLIDLQNQRLRKLKTDYETEMKYLVEEFEKEENYITQQHEKQINDLKNIFVALDSTYTAKINEAIIDQNSLKDDLKNKSLEDKHTLRINLEAKVNSLWSEFKQASAQYTTTTNEKKSFFENLKAKDERSATEIQHHINKIQKINENIASTKRRMMKLAKEYEEKNRKLREERDKLIVQFQVLKIQINKSREIQHQNLIKMSLESGEAIKKVQYLLDKAEKIIKLGEQCRKYETEEEKVVPFYASSLTDEEEKAVQEFYEKETDEEISKILKRCIPLEMFWRRFNKVQLDRLAIAKEHNMLEQENLQLKLLLKQYLDGISISNEVVTGDNSLLVINGRSNVRQFSIANDPRIKMIPTGENTNDGNDSKEIINYATTPTTVDYRVKQTI</sequence>
<dbReference type="PANTHER" id="PTHR21625">
    <property type="entry name" value="NYD-SP28 PROTEIN"/>
    <property type="match status" value="1"/>
</dbReference>
<evidence type="ECO:0000256" key="5">
    <source>
        <dbReference type="ARBA" id="ARBA00023069"/>
    </source>
</evidence>
<evidence type="ECO:0000313" key="17">
    <source>
        <dbReference type="WBParaSite" id="TREG1_140780.2"/>
    </source>
</evidence>
<dbReference type="GO" id="GO:0060285">
    <property type="term" value="P:cilium-dependent cell motility"/>
    <property type="evidence" value="ECO:0007669"/>
    <property type="project" value="TreeGrafter"/>
</dbReference>
<keyword evidence="3" id="KW-0282">Flagellum</keyword>
<reference evidence="16 17" key="2">
    <citation type="submission" date="2023-11" db="UniProtKB">
        <authorList>
            <consortium name="WormBaseParasite"/>
        </authorList>
    </citation>
    <scope>IDENTIFICATION</scope>
</reference>
<protein>
    <recommendedName>
        <fullName evidence="10">Dynein regulatory complex subunit 2</fullName>
    </recommendedName>
    <alternativeName>
        <fullName evidence="11">Coiled-coil domain-containing protein 65</fullName>
    </alternativeName>
</protein>
<keyword evidence="6" id="KW-0206">Cytoskeleton</keyword>
<organism evidence="15 16">
    <name type="scientific">Trichobilharzia regenti</name>
    <name type="common">Nasal bird schistosome</name>
    <dbReference type="NCBI Taxonomy" id="157069"/>
    <lineage>
        <taxon>Eukaryota</taxon>
        <taxon>Metazoa</taxon>
        <taxon>Spiralia</taxon>
        <taxon>Lophotrochozoa</taxon>
        <taxon>Platyhelminthes</taxon>
        <taxon>Trematoda</taxon>
        <taxon>Digenea</taxon>
        <taxon>Strigeidida</taxon>
        <taxon>Schistosomatoidea</taxon>
        <taxon>Schistosomatidae</taxon>
        <taxon>Trichobilharzia</taxon>
    </lineage>
</organism>
<accession>A0AA85JBW2</accession>
<evidence type="ECO:0000256" key="7">
    <source>
        <dbReference type="ARBA" id="ARBA00023273"/>
    </source>
</evidence>
<dbReference type="AlphaFoldDB" id="A0AA85JBW2"/>
<evidence type="ECO:0000313" key="15">
    <source>
        <dbReference type="Proteomes" id="UP000050795"/>
    </source>
</evidence>
<dbReference type="Proteomes" id="UP000050795">
    <property type="component" value="Unassembled WGS sequence"/>
</dbReference>
<comment type="similarity">
    <text evidence="9">Belongs to the DRC2 family.</text>
</comment>
<evidence type="ECO:0000256" key="8">
    <source>
        <dbReference type="ARBA" id="ARBA00037841"/>
    </source>
</evidence>
<dbReference type="Pfam" id="PF14772">
    <property type="entry name" value="NYD-SP28"/>
    <property type="match status" value="1"/>
</dbReference>
<dbReference type="GO" id="GO:0070286">
    <property type="term" value="P:axonemal dynein complex assembly"/>
    <property type="evidence" value="ECO:0007669"/>
    <property type="project" value="InterPro"/>
</dbReference>
<evidence type="ECO:0000256" key="6">
    <source>
        <dbReference type="ARBA" id="ARBA00023212"/>
    </source>
</evidence>
<dbReference type="GO" id="GO:0003352">
    <property type="term" value="P:regulation of cilium movement"/>
    <property type="evidence" value="ECO:0007669"/>
    <property type="project" value="TreeGrafter"/>
</dbReference>
<feature type="domain" description="Dynein regulatory complex protein 1/2 N-terminal" evidence="14">
    <location>
        <begin position="27"/>
        <end position="127"/>
    </location>
</feature>
<comment type="subcellular location">
    <subcellularLocation>
        <location evidence="1">Cytoplasm</location>
        <location evidence="1">Cytoskeleton</location>
        <location evidence="1">Flagellum axoneme</location>
    </subcellularLocation>
    <subcellularLocation>
        <location evidence="8">Cytoplasm</location>
        <location evidence="8">Cytoskeleton</location>
        <location evidence="8">Flagellum basal body</location>
    </subcellularLocation>
</comment>
<name>A0AA85JBW2_TRIRE</name>
<dbReference type="InterPro" id="IPR039505">
    <property type="entry name" value="DRC1/2_N"/>
</dbReference>
<dbReference type="WBParaSite" id="TREG1_140780.2">
    <property type="protein sequence ID" value="TREG1_140780.2"/>
    <property type="gene ID" value="TREG1_140780"/>
</dbReference>
<evidence type="ECO:0000256" key="1">
    <source>
        <dbReference type="ARBA" id="ARBA00004611"/>
    </source>
</evidence>
<reference evidence="15" key="1">
    <citation type="submission" date="2022-06" db="EMBL/GenBank/DDBJ databases">
        <authorList>
            <person name="Berger JAMES D."/>
            <person name="Berger JAMES D."/>
        </authorList>
    </citation>
    <scope>NUCLEOTIDE SEQUENCE [LARGE SCALE GENOMIC DNA]</scope>
</reference>
<dbReference type="WBParaSite" id="TREG1_140780.1">
    <property type="protein sequence ID" value="TREG1_140780.1"/>
    <property type="gene ID" value="TREG1_140780"/>
</dbReference>
<evidence type="ECO:0000256" key="12">
    <source>
        <dbReference type="ARBA" id="ARBA00045865"/>
    </source>
</evidence>
<proteinExistence type="inferred from homology"/>
<evidence type="ECO:0000256" key="10">
    <source>
        <dbReference type="ARBA" id="ARBA00040899"/>
    </source>
</evidence>
<keyword evidence="15" id="KW-1185">Reference proteome</keyword>
<dbReference type="PANTHER" id="PTHR21625:SF0">
    <property type="entry name" value="DYNEIN REGULATORY COMPLEX SUBUNIT 2"/>
    <property type="match status" value="1"/>
</dbReference>
<evidence type="ECO:0000313" key="16">
    <source>
        <dbReference type="WBParaSite" id="TREG1_140780.1"/>
    </source>
</evidence>